<gene>
    <name evidence="1" type="ORF">GCM10010862_46730</name>
</gene>
<evidence type="ECO:0000313" key="2">
    <source>
        <dbReference type="Proteomes" id="UP001156691"/>
    </source>
</evidence>
<dbReference type="RefSeq" id="WP_284342806.1">
    <property type="nucleotide sequence ID" value="NZ_BSNS01000024.1"/>
</dbReference>
<organism evidence="1 2">
    <name type="scientific">Devosia nitrariae</name>
    <dbReference type="NCBI Taxonomy" id="2071872"/>
    <lineage>
        <taxon>Bacteria</taxon>
        <taxon>Pseudomonadati</taxon>
        <taxon>Pseudomonadota</taxon>
        <taxon>Alphaproteobacteria</taxon>
        <taxon>Hyphomicrobiales</taxon>
        <taxon>Devosiaceae</taxon>
        <taxon>Devosia</taxon>
    </lineage>
</organism>
<sequence>MTEEELRQRFDLTLQSIGTWTADTADFIRAASKADLVGDPDEEALEAAEQTLEAIKEEQRSLEEACRSSSFKSEEMETGMATAMTELYNLEREIAAAILKLRDVWDH</sequence>
<evidence type="ECO:0000313" key="1">
    <source>
        <dbReference type="EMBL" id="GLQ57414.1"/>
    </source>
</evidence>
<name>A0ABQ5WBE3_9HYPH</name>
<keyword evidence="2" id="KW-1185">Reference proteome</keyword>
<accession>A0ABQ5WBE3</accession>
<comment type="caution">
    <text evidence="1">The sequence shown here is derived from an EMBL/GenBank/DDBJ whole genome shotgun (WGS) entry which is preliminary data.</text>
</comment>
<protein>
    <submittedName>
        <fullName evidence="1">Uncharacterized protein</fullName>
    </submittedName>
</protein>
<proteinExistence type="predicted"/>
<dbReference type="EMBL" id="BSNS01000024">
    <property type="protein sequence ID" value="GLQ57414.1"/>
    <property type="molecule type" value="Genomic_DNA"/>
</dbReference>
<reference evidence="2" key="1">
    <citation type="journal article" date="2019" name="Int. J. Syst. Evol. Microbiol.">
        <title>The Global Catalogue of Microorganisms (GCM) 10K type strain sequencing project: providing services to taxonomists for standard genome sequencing and annotation.</title>
        <authorList>
            <consortium name="The Broad Institute Genomics Platform"/>
            <consortium name="The Broad Institute Genome Sequencing Center for Infectious Disease"/>
            <person name="Wu L."/>
            <person name="Ma J."/>
        </authorList>
    </citation>
    <scope>NUCLEOTIDE SEQUENCE [LARGE SCALE GENOMIC DNA]</scope>
    <source>
        <strain evidence="2">NBRC 112416</strain>
    </source>
</reference>
<dbReference type="Proteomes" id="UP001156691">
    <property type="component" value="Unassembled WGS sequence"/>
</dbReference>